<dbReference type="Proteomes" id="UP001217485">
    <property type="component" value="Unassembled WGS sequence"/>
</dbReference>
<dbReference type="SUPFAM" id="SSF50998">
    <property type="entry name" value="Quinoprotein alcohol dehydrogenase-like"/>
    <property type="match status" value="1"/>
</dbReference>
<reference evidence="1 2" key="1">
    <citation type="submission" date="2023-01" db="EMBL/GenBank/DDBJ databases">
        <title>Minimal conservation of predation-associated metabolite biosynthetic gene clusters underscores biosynthetic potential of Myxococcota including descriptions for ten novel species: Archangium lansinium sp. nov., Myxococcus landrumus sp. nov., Nannocystis bai.</title>
        <authorList>
            <person name="Ahearne A."/>
            <person name="Stevens C."/>
            <person name="Dowd S."/>
        </authorList>
    </citation>
    <scope>NUCLEOTIDE SEQUENCE [LARGE SCALE GENOMIC DNA]</scope>
    <source>
        <strain evidence="1 2">WIWO2</strain>
    </source>
</reference>
<accession>A0ABT5BZU0</accession>
<name>A0ABT5BZU0_9BACT</name>
<gene>
    <name evidence="1" type="ORF">POL72_14925</name>
</gene>
<comment type="caution">
    <text evidence="1">The sequence shown here is derived from an EMBL/GenBank/DDBJ whole genome shotgun (WGS) entry which is preliminary data.</text>
</comment>
<dbReference type="RefSeq" id="WP_272095966.1">
    <property type="nucleotide sequence ID" value="NZ_JAQNDK010000002.1"/>
</dbReference>
<organism evidence="1 2">
    <name type="scientific">Sorangium atrum</name>
    <dbReference type="NCBI Taxonomy" id="2995308"/>
    <lineage>
        <taxon>Bacteria</taxon>
        <taxon>Pseudomonadati</taxon>
        <taxon>Myxococcota</taxon>
        <taxon>Polyangia</taxon>
        <taxon>Polyangiales</taxon>
        <taxon>Polyangiaceae</taxon>
        <taxon>Sorangium</taxon>
    </lineage>
</organism>
<dbReference type="PANTHER" id="PTHR42754:SF1">
    <property type="entry name" value="LIPOPROTEIN"/>
    <property type="match status" value="1"/>
</dbReference>
<proteinExistence type="predicted"/>
<dbReference type="PANTHER" id="PTHR42754">
    <property type="entry name" value="ENDOGLUCANASE"/>
    <property type="match status" value="1"/>
</dbReference>
<evidence type="ECO:0000313" key="1">
    <source>
        <dbReference type="EMBL" id="MDC0679034.1"/>
    </source>
</evidence>
<evidence type="ECO:0000313" key="2">
    <source>
        <dbReference type="Proteomes" id="UP001217485"/>
    </source>
</evidence>
<dbReference type="EMBL" id="JAQNDK010000002">
    <property type="protein sequence ID" value="MDC0679034.1"/>
    <property type="molecule type" value="Genomic_DNA"/>
</dbReference>
<protein>
    <submittedName>
        <fullName evidence="1">Uncharacterized protein</fullName>
    </submittedName>
</protein>
<dbReference type="InterPro" id="IPR011047">
    <property type="entry name" value="Quinoprotein_ADH-like_sf"/>
</dbReference>
<keyword evidence="2" id="KW-1185">Reference proteome</keyword>
<sequence length="342" mass="35697">MSFYAPSGMDADWLLPVDGERFIAVGAPANGGVAELDEAGNVVWSSTPLPGGFLKTGAKTQDGGLMVAGQVIDSTSPSGEGLWLGRLDGAGQLLESRQLGPSTFSVHVDIELLPHPTGGYVLSTHDSEAEGAAPRLRLVRLDDAGEIVHERFMPLAPGSAMPESWSRGGAALLPGGDVVQLTAHAGYLRVVRSTEQTAPVFDRVLEEVGGAWPQDIAALPDGRIAIAAISVGQSHVILLDADGTVIWARTYHPELDTELNAIAHDPSTGLLHLGGATRGADGGTLRTWLISVDTDGELRWEYEGDVGTPARINGVTLLPGGGFVATGFGDFVYAVVRPKACP</sequence>